<reference evidence="1" key="1">
    <citation type="submission" date="2021-06" db="EMBL/GenBank/DDBJ databases">
        <title>Parelaphostrongylus tenuis whole genome reference sequence.</title>
        <authorList>
            <person name="Garwood T.J."/>
            <person name="Larsen P.A."/>
            <person name="Fountain-Jones N.M."/>
            <person name="Garbe J.R."/>
            <person name="Macchietto M.G."/>
            <person name="Kania S.A."/>
            <person name="Gerhold R.W."/>
            <person name="Richards J.E."/>
            <person name="Wolf T.M."/>
        </authorList>
    </citation>
    <scope>NUCLEOTIDE SEQUENCE</scope>
    <source>
        <strain evidence="1">MNPRO001-30</strain>
        <tissue evidence="1">Meninges</tissue>
    </source>
</reference>
<dbReference type="EMBL" id="JAHQIW010000750">
    <property type="protein sequence ID" value="KAJ1349808.1"/>
    <property type="molecule type" value="Genomic_DNA"/>
</dbReference>
<proteinExistence type="predicted"/>
<evidence type="ECO:0000313" key="1">
    <source>
        <dbReference type="EMBL" id="KAJ1349808.1"/>
    </source>
</evidence>
<comment type="caution">
    <text evidence="1">The sequence shown here is derived from an EMBL/GenBank/DDBJ whole genome shotgun (WGS) entry which is preliminary data.</text>
</comment>
<accession>A0AAD5M399</accession>
<sequence>MGRPLFLRVLEHLVGLRNCDPKTSLSTHRDHSHTGVMFDVKFKIFAQESRTSARKTLEAFWIHSKGPRMNRKEECLVITRPELGTAHLCTHLKRQVFKLISNRPKHQNDEVNKRAN</sequence>
<organism evidence="1 2">
    <name type="scientific">Parelaphostrongylus tenuis</name>
    <name type="common">Meningeal worm</name>
    <dbReference type="NCBI Taxonomy" id="148309"/>
    <lineage>
        <taxon>Eukaryota</taxon>
        <taxon>Metazoa</taxon>
        <taxon>Ecdysozoa</taxon>
        <taxon>Nematoda</taxon>
        <taxon>Chromadorea</taxon>
        <taxon>Rhabditida</taxon>
        <taxon>Rhabditina</taxon>
        <taxon>Rhabditomorpha</taxon>
        <taxon>Strongyloidea</taxon>
        <taxon>Metastrongylidae</taxon>
        <taxon>Parelaphostrongylus</taxon>
    </lineage>
</organism>
<keyword evidence="2" id="KW-1185">Reference proteome</keyword>
<name>A0AAD5M399_PARTN</name>
<evidence type="ECO:0000313" key="2">
    <source>
        <dbReference type="Proteomes" id="UP001196413"/>
    </source>
</evidence>
<protein>
    <submittedName>
        <fullName evidence="1">Uncharacterized protein</fullName>
    </submittedName>
</protein>
<gene>
    <name evidence="1" type="ORF">KIN20_005462</name>
</gene>
<dbReference type="AlphaFoldDB" id="A0AAD5M399"/>
<dbReference type="Proteomes" id="UP001196413">
    <property type="component" value="Unassembled WGS sequence"/>
</dbReference>